<dbReference type="GeneTree" id="ENSGT00940000154146"/>
<organism evidence="2 3">
    <name type="scientific">Esox lucius</name>
    <name type="common">Northern pike</name>
    <dbReference type="NCBI Taxonomy" id="8010"/>
    <lineage>
        <taxon>Eukaryota</taxon>
        <taxon>Metazoa</taxon>
        <taxon>Chordata</taxon>
        <taxon>Craniata</taxon>
        <taxon>Vertebrata</taxon>
        <taxon>Euteleostomi</taxon>
        <taxon>Actinopterygii</taxon>
        <taxon>Neopterygii</taxon>
        <taxon>Teleostei</taxon>
        <taxon>Protacanthopterygii</taxon>
        <taxon>Esociformes</taxon>
        <taxon>Esocidae</taxon>
        <taxon>Esox</taxon>
    </lineage>
</organism>
<name>A0AAY5KPV9_ESOLU</name>
<dbReference type="PANTHER" id="PTHR13944:SF23">
    <property type="entry name" value="RHO GUANINE NUCLEOTIDE EXCHANGE FACTOR 18"/>
    <property type="match status" value="1"/>
</dbReference>
<dbReference type="GO" id="GO:0035023">
    <property type="term" value="P:regulation of Rho protein signal transduction"/>
    <property type="evidence" value="ECO:0007669"/>
    <property type="project" value="TreeGrafter"/>
</dbReference>
<dbReference type="GO" id="GO:0005886">
    <property type="term" value="C:plasma membrane"/>
    <property type="evidence" value="ECO:0007669"/>
    <property type="project" value="TreeGrafter"/>
</dbReference>
<evidence type="ECO:0000313" key="2">
    <source>
        <dbReference type="Ensembl" id="ENSELUP00000088502.1"/>
    </source>
</evidence>
<feature type="compositionally biased region" description="Basic and acidic residues" evidence="1">
    <location>
        <begin position="559"/>
        <end position="571"/>
    </location>
</feature>
<accession>A0AAY5KPV9</accession>
<reference evidence="2 3" key="1">
    <citation type="submission" date="2020-02" db="EMBL/GenBank/DDBJ databases">
        <title>Esox lucius (northern pike) genome, fEsoLuc1, primary haplotype.</title>
        <authorList>
            <person name="Myers G."/>
            <person name="Karagic N."/>
            <person name="Meyer A."/>
            <person name="Pippel M."/>
            <person name="Reichard M."/>
            <person name="Winkler S."/>
            <person name="Tracey A."/>
            <person name="Sims Y."/>
            <person name="Howe K."/>
            <person name="Rhie A."/>
            <person name="Formenti G."/>
            <person name="Durbin R."/>
            <person name="Fedrigo O."/>
            <person name="Jarvis E.D."/>
        </authorList>
    </citation>
    <scope>NUCLEOTIDE SEQUENCE [LARGE SCALE GENOMIC DNA]</scope>
</reference>
<evidence type="ECO:0000256" key="1">
    <source>
        <dbReference type="SAM" id="MobiDB-lite"/>
    </source>
</evidence>
<dbReference type="InterPro" id="IPR051632">
    <property type="entry name" value="Rho_GEF"/>
</dbReference>
<feature type="region of interest" description="Disordered" evidence="1">
    <location>
        <begin position="312"/>
        <end position="344"/>
    </location>
</feature>
<keyword evidence="3" id="KW-1185">Reference proteome</keyword>
<evidence type="ECO:0008006" key="4">
    <source>
        <dbReference type="Google" id="ProtNLM"/>
    </source>
</evidence>
<evidence type="ECO:0000313" key="3">
    <source>
        <dbReference type="Proteomes" id="UP000265140"/>
    </source>
</evidence>
<feature type="compositionally biased region" description="Gly residues" evidence="1">
    <location>
        <begin position="805"/>
        <end position="857"/>
    </location>
</feature>
<feature type="compositionally biased region" description="Gly residues" evidence="1">
    <location>
        <begin position="689"/>
        <end position="791"/>
    </location>
</feature>
<feature type="compositionally biased region" description="Basic and acidic residues" evidence="1">
    <location>
        <begin position="650"/>
        <end position="661"/>
    </location>
</feature>
<feature type="region of interest" description="Disordered" evidence="1">
    <location>
        <begin position="408"/>
        <end position="905"/>
    </location>
</feature>
<dbReference type="InterPro" id="IPR036770">
    <property type="entry name" value="Ankyrin_rpt-contain_sf"/>
</dbReference>
<dbReference type="Proteomes" id="UP000265140">
    <property type="component" value="Chromosome 17"/>
</dbReference>
<gene>
    <name evidence="2" type="primary">EMILIN1</name>
</gene>
<dbReference type="PANTHER" id="PTHR13944">
    <property type="entry name" value="AGAP007712-PA"/>
    <property type="match status" value="1"/>
</dbReference>
<feature type="compositionally biased region" description="Basic and acidic residues" evidence="1">
    <location>
        <begin position="592"/>
        <end position="606"/>
    </location>
</feature>
<feature type="compositionally biased region" description="Basic and acidic residues" evidence="1">
    <location>
        <begin position="792"/>
        <end position="804"/>
    </location>
</feature>
<feature type="compositionally biased region" description="Basic and acidic residues" evidence="1">
    <location>
        <begin position="328"/>
        <end position="344"/>
    </location>
</feature>
<feature type="compositionally biased region" description="Basic and acidic residues" evidence="1">
    <location>
        <begin position="893"/>
        <end position="904"/>
    </location>
</feature>
<reference evidence="2" key="3">
    <citation type="submission" date="2025-09" db="UniProtKB">
        <authorList>
            <consortium name="Ensembl"/>
        </authorList>
    </citation>
    <scope>IDENTIFICATION</scope>
</reference>
<proteinExistence type="predicted"/>
<reference evidence="2" key="2">
    <citation type="submission" date="2025-08" db="UniProtKB">
        <authorList>
            <consortium name="Ensembl"/>
        </authorList>
    </citation>
    <scope>IDENTIFICATION</scope>
</reference>
<dbReference type="AlphaFoldDB" id="A0AAY5KPV9"/>
<dbReference type="Ensembl" id="ENSELUT00000098191.1">
    <property type="protein sequence ID" value="ENSELUP00000088502.1"/>
    <property type="gene ID" value="ENSELUG00000041909.1"/>
</dbReference>
<sequence length="1131" mass="116352">MKLNPQQAPLYGQVVITVQLCDEEQTEDEEGEEYYLLFSGSSQSHLTSAVLSSHDTLQAMCPAHDCSELVRVTLCRALPGNLSVCETLTSVLPVAEQQFSFVQDLAFDMAQFLVSTAGRPDGLEGALLLDECRIPLEECERLDESLSLALRHLDLPDGWSLLGTRLRSQAEPPSQETLLHFAARRGLGRVAAWLLLQPGAPEALRLTNRQGLTPAAAAHQRGHRHLHQLLTQAEEEAETVANTGTLQLAPGLRVACHLPRLNTYTMTVGAAPGADPASLQGLVEDLKCLIKEHPSLVQLQTESVHRRAALEDGAQSRGGGGAQGAEQRTQDTGEEKQGCGKGKHVEVQGDIGPCHAPQTSARPPDNISVENWACPVTLHTPRDYSRAECEEGDVRREEAAGVTDCAGCEGQQSRHEDRGACSEGSGIEGNRISVTQRAVDGTEPHVQEAGSEEGQGEKDDGQRDPSALSGDAETSTVAAMGHTQSPGKPAAPDYPDNQGKWGLLGEDKEEDSCQDGCDTLNSEEITRTASISPGQYVSDPSPVDRGQELQEDPATPMEGLREGDTQLEKSQETAAATRKHFPPTEPGSSMDEETRFHSVDQADKEMGQYSMDSTVTEELDCGKLLNSSGGHVDRGSGDGHVDRGSGGGQVDERSDGGHVDEGSGVGQVDEGSGGGHVDEGSGVGQVDEGSGGGHVDSGSGGGQVGGPGGDQVDGGSGGGHVDGGSGGGHVDEGSGGGHVDEGSGGGHIDEGSGGSQVDEGSGGGQVDEGSGGDQVDEGSGGGQVDEGSGGGHVDEGSDGGHVDEGSGGGHVDGGSGGGHVDGGSGGGHVDGGSGGGHVDEGSGGGHVDGGSGGGQFDGGSVLAHEQPLFSEAQSDEEEDSFRSISSSSTEIFHMTEEESERELGGMEDVGALDNLQGREGVGAVDNLEGMEDVGAVDNLEGMEDVGAVDNLEGMEDVGAVDNLEGMEDVGAVDNLEGMEDVGAVDNLEGMEGVGAVDNLQGMEDVGAVDNLQEREDVGAVDNLEGMEDVGAVDNLEGMEDVGAVDNLEGMEDVGAVDTLQGMEDVGAVDTLQGMEDVGAVDTLQGREDVGAVDNLQGMEDVGALDTLQGREDVGAVDNLQGREDVGAVDYL</sequence>
<feature type="compositionally biased region" description="Low complexity" evidence="1">
    <location>
        <begin position="882"/>
        <end position="892"/>
    </location>
</feature>
<protein>
    <recommendedName>
        <fullName evidence="4">DBB domain-containing protein</fullName>
    </recommendedName>
</protein>
<dbReference type="Gene3D" id="1.25.40.20">
    <property type="entry name" value="Ankyrin repeat-containing domain"/>
    <property type="match status" value="1"/>
</dbReference>
<feature type="compositionally biased region" description="Polar residues" evidence="1">
    <location>
        <begin position="519"/>
        <end position="535"/>
    </location>
</feature>
<feature type="compositionally biased region" description="Basic and acidic residues" evidence="1">
    <location>
        <begin position="631"/>
        <end position="643"/>
    </location>
</feature>
<feature type="compositionally biased region" description="Polar residues" evidence="1">
    <location>
        <begin position="472"/>
        <end position="486"/>
    </location>
</feature>